<dbReference type="PANTHER" id="PTHR30388">
    <property type="entry name" value="ALDEHYDE OXIDOREDUCTASE MOLYBDENUM COFACTOR ASSEMBLY PROTEIN"/>
    <property type="match status" value="1"/>
</dbReference>
<reference evidence="3 4" key="1">
    <citation type="submission" date="2019-05" db="EMBL/GenBank/DDBJ databases">
        <title>Complete genome sequence of Izhakiella calystegiae KSNA2, an endophyte isolated from beach morning glory (Calystegia soldanella).</title>
        <authorList>
            <person name="Jiang L."/>
            <person name="Jeong J.C."/>
            <person name="Kim C.Y."/>
            <person name="Kim D.H."/>
            <person name="Kim S.W."/>
            <person name="Lee j."/>
        </authorList>
    </citation>
    <scope>NUCLEOTIDE SEQUENCE [LARGE SCALE GENOMIC DNA]</scope>
    <source>
        <strain evidence="3 4">KSNA2</strain>
    </source>
</reference>
<feature type="domain" description="XdhC- CoxI" evidence="1">
    <location>
        <begin position="16"/>
        <end position="66"/>
    </location>
</feature>
<dbReference type="EMBL" id="CP040428">
    <property type="protein sequence ID" value="QCT20424.1"/>
    <property type="molecule type" value="Genomic_DNA"/>
</dbReference>
<evidence type="ECO:0000313" key="4">
    <source>
        <dbReference type="Proteomes" id="UP000302163"/>
    </source>
</evidence>
<dbReference type="AlphaFoldDB" id="A0A4P8YLA6"/>
<dbReference type="OrthoDB" id="9815497at2"/>
<dbReference type="InterPro" id="IPR003777">
    <property type="entry name" value="XdhC_CoxI"/>
</dbReference>
<dbReference type="Proteomes" id="UP000302163">
    <property type="component" value="Chromosome"/>
</dbReference>
<dbReference type="KEGG" id="izh:FEM41_12575"/>
<organism evidence="3 4">
    <name type="scientific">Jejubacter calystegiae</name>
    <dbReference type="NCBI Taxonomy" id="2579935"/>
    <lineage>
        <taxon>Bacteria</taxon>
        <taxon>Pseudomonadati</taxon>
        <taxon>Pseudomonadota</taxon>
        <taxon>Gammaproteobacteria</taxon>
        <taxon>Enterobacterales</taxon>
        <taxon>Enterobacteriaceae</taxon>
        <taxon>Jejubacter</taxon>
    </lineage>
</organism>
<evidence type="ECO:0000313" key="3">
    <source>
        <dbReference type="EMBL" id="QCT20424.1"/>
    </source>
</evidence>
<dbReference type="InterPro" id="IPR027051">
    <property type="entry name" value="XdhC_Rossmann_dom"/>
</dbReference>
<sequence length="329" mass="35710">MTQPIDIDILNSAIHWLKQGQPVWLCTVIATWGSAPRSPGAMMAVNENGEFTGSLSGGCIEQSFLAGLNDPRMKRPSQLIRYGQGGQEPDVTLPCNGSLSVLVEYLPPDNQSLQDCQRLLLTLSGQENYIKRLIPGERAWLVPASGDEAAGVTQHESGALSLNLRPPLQLIVCGLSPVACYCIDFARAVGMAITVCEHREDMRQSFASRYPDAEQQNIELCQEFPAAWLERHPPGPNSALLSLTHDPRIDDLAMMEAVQGESFYIGVMGSARNSQHRMARLRDTGGLSDAQIARIRAPVGLDIGSKTPAEIAIAIVADIIASRNSKTPR</sequence>
<proteinExistence type="predicted"/>
<evidence type="ECO:0000259" key="1">
    <source>
        <dbReference type="Pfam" id="PF02625"/>
    </source>
</evidence>
<accession>A0A4P8YLA6</accession>
<gene>
    <name evidence="3" type="ORF">FEM41_12575</name>
</gene>
<feature type="domain" description="XdhC Rossmann" evidence="2">
    <location>
        <begin position="170"/>
        <end position="319"/>
    </location>
</feature>
<dbReference type="RefSeq" id="WP_138096299.1">
    <property type="nucleotide sequence ID" value="NZ_CP040428.1"/>
</dbReference>
<evidence type="ECO:0000259" key="2">
    <source>
        <dbReference type="Pfam" id="PF13478"/>
    </source>
</evidence>
<protein>
    <submittedName>
        <fullName evidence="3">XdhC family protein</fullName>
    </submittedName>
</protein>
<dbReference type="InterPro" id="IPR052698">
    <property type="entry name" value="MoCofactor_Util/Proc"/>
</dbReference>
<dbReference type="Gene3D" id="3.40.50.720">
    <property type="entry name" value="NAD(P)-binding Rossmann-like Domain"/>
    <property type="match status" value="1"/>
</dbReference>
<dbReference type="PANTHER" id="PTHR30388:SF4">
    <property type="entry name" value="MOLYBDENUM COFACTOR INSERTION CHAPERONE PAOD"/>
    <property type="match status" value="1"/>
</dbReference>
<name>A0A4P8YLA6_9ENTR</name>
<keyword evidence="4" id="KW-1185">Reference proteome</keyword>
<dbReference type="Pfam" id="PF02625">
    <property type="entry name" value="XdhC_CoxI"/>
    <property type="match status" value="1"/>
</dbReference>
<dbReference type="Pfam" id="PF13478">
    <property type="entry name" value="XdhC_C"/>
    <property type="match status" value="1"/>
</dbReference>